<name>V6LF08_9EUKA</name>
<reference evidence="3 4" key="1">
    <citation type="journal article" date="2014" name="PLoS Genet.">
        <title>The Genome of Spironucleus salmonicida Highlights a Fish Pathogen Adapted to Fluctuating Environments.</title>
        <authorList>
            <person name="Xu F."/>
            <person name="Jerlstrom-Hultqvist J."/>
            <person name="Einarsson E."/>
            <person name="Astvaldsson A."/>
            <person name="Svard S.G."/>
            <person name="Andersson J.O."/>
        </authorList>
    </citation>
    <scope>NUCLEOTIDE SEQUENCE</scope>
    <source>
        <strain evidence="4">ATCC 50377</strain>
    </source>
</reference>
<feature type="domain" description="Myb-like" evidence="2">
    <location>
        <begin position="100"/>
        <end position="148"/>
    </location>
</feature>
<keyword evidence="3" id="KW-0238">DNA-binding</keyword>
<dbReference type="Proteomes" id="UP000018208">
    <property type="component" value="Unassembled WGS sequence"/>
</dbReference>
<dbReference type="Pfam" id="PF00249">
    <property type="entry name" value="Myb_DNA-binding"/>
    <property type="match status" value="1"/>
</dbReference>
<dbReference type="GO" id="GO:0003677">
    <property type="term" value="F:DNA binding"/>
    <property type="evidence" value="ECO:0007669"/>
    <property type="project" value="UniProtKB-KW"/>
</dbReference>
<evidence type="ECO:0000313" key="4">
    <source>
        <dbReference type="EMBL" id="KAH0572943.1"/>
    </source>
</evidence>
<dbReference type="EMBL" id="AUWU02000005">
    <property type="protein sequence ID" value="KAH0572943.1"/>
    <property type="molecule type" value="Genomic_DNA"/>
</dbReference>
<evidence type="ECO:0000313" key="5">
    <source>
        <dbReference type="Proteomes" id="UP000018208"/>
    </source>
</evidence>
<evidence type="ECO:0000259" key="2">
    <source>
        <dbReference type="SMART" id="SM00717"/>
    </source>
</evidence>
<feature type="compositionally biased region" description="Polar residues" evidence="1">
    <location>
        <begin position="8"/>
        <end position="29"/>
    </location>
</feature>
<gene>
    <name evidence="3" type="ORF">SS50377_17279</name>
    <name evidence="4" type="ORF">SS50377_25058</name>
</gene>
<dbReference type="InterPro" id="IPR009057">
    <property type="entry name" value="Homeodomain-like_sf"/>
</dbReference>
<dbReference type="CDD" id="cd00167">
    <property type="entry name" value="SANT"/>
    <property type="match status" value="1"/>
</dbReference>
<dbReference type="SMART" id="SM00717">
    <property type="entry name" value="SANT"/>
    <property type="match status" value="1"/>
</dbReference>
<dbReference type="SUPFAM" id="SSF46689">
    <property type="entry name" value="Homeodomain-like"/>
    <property type="match status" value="1"/>
</dbReference>
<reference evidence="4" key="2">
    <citation type="submission" date="2020-12" db="EMBL/GenBank/DDBJ databases">
        <title>New Spironucleus salmonicida genome in near-complete chromosomes.</title>
        <authorList>
            <person name="Xu F."/>
            <person name="Kurt Z."/>
            <person name="Jimenez-Gonzalez A."/>
            <person name="Astvaldsson A."/>
            <person name="Andersson J.O."/>
            <person name="Svard S.G."/>
        </authorList>
    </citation>
    <scope>NUCLEOTIDE SEQUENCE</scope>
    <source>
        <strain evidence="4">ATCC 50377</strain>
    </source>
</reference>
<evidence type="ECO:0000313" key="3">
    <source>
        <dbReference type="EMBL" id="EST43120.1"/>
    </source>
</evidence>
<dbReference type="EMBL" id="KI546146">
    <property type="protein sequence ID" value="EST43120.1"/>
    <property type="molecule type" value="Genomic_DNA"/>
</dbReference>
<evidence type="ECO:0000256" key="1">
    <source>
        <dbReference type="SAM" id="MobiDB-lite"/>
    </source>
</evidence>
<proteinExistence type="predicted"/>
<dbReference type="InterPro" id="IPR001005">
    <property type="entry name" value="SANT/Myb"/>
</dbReference>
<accession>V6LF08</accession>
<feature type="region of interest" description="Disordered" evidence="1">
    <location>
        <begin position="1"/>
        <end position="39"/>
    </location>
</feature>
<organism evidence="3">
    <name type="scientific">Spironucleus salmonicida</name>
    <dbReference type="NCBI Taxonomy" id="348837"/>
    <lineage>
        <taxon>Eukaryota</taxon>
        <taxon>Metamonada</taxon>
        <taxon>Diplomonadida</taxon>
        <taxon>Hexamitidae</taxon>
        <taxon>Hexamitinae</taxon>
        <taxon>Spironucleus</taxon>
    </lineage>
</organism>
<protein>
    <submittedName>
        <fullName evidence="3">Myb-like DNA-binding domain-containing protein</fullName>
    </submittedName>
</protein>
<dbReference type="AlphaFoldDB" id="V6LF08"/>
<dbReference type="Gene3D" id="1.10.10.60">
    <property type="entry name" value="Homeodomain-like"/>
    <property type="match status" value="1"/>
</dbReference>
<keyword evidence="5" id="KW-1185">Reference proteome</keyword>
<dbReference type="VEuPathDB" id="GiardiaDB:SS50377_25058"/>
<sequence length="158" mass="18440">MFSHCSDSEQLAQPQAHSEELSQSSQINDYHNPKTPGKSQYNIFSQQESLLLKSIINSSNINQQLLNWVKITNKFNSVSKRQRQKVSLYQHYQRVLNVQHCKVWLKEDDAQLINAVNSTPARQWRKIGLKINRTSNEVIKRLKQLKYSTDALDQNKFP</sequence>